<comment type="caution">
    <text evidence="1">The sequence shown here is derived from an EMBL/GenBank/DDBJ whole genome shotgun (WGS) entry which is preliminary data.</text>
</comment>
<keyword evidence="2" id="KW-1185">Reference proteome</keyword>
<reference evidence="2" key="1">
    <citation type="journal article" date="2015" name="Nat. Genet.">
        <title>The genome and transcriptome of the zoonotic hookworm Ancylostoma ceylanicum identify infection-specific gene families.</title>
        <authorList>
            <person name="Schwarz E.M."/>
            <person name="Hu Y."/>
            <person name="Antoshechkin I."/>
            <person name="Miller M.M."/>
            <person name="Sternberg P.W."/>
            <person name="Aroian R.V."/>
        </authorList>
    </citation>
    <scope>NUCLEOTIDE SEQUENCE</scope>
    <source>
        <strain evidence="2">HY135</strain>
    </source>
</reference>
<evidence type="ECO:0000313" key="2">
    <source>
        <dbReference type="Proteomes" id="UP000024635"/>
    </source>
</evidence>
<gene>
    <name evidence="1" type="primary">Acey_s0346.g3132</name>
    <name evidence="1" type="ORF">Y032_0346g3132</name>
</gene>
<evidence type="ECO:0000313" key="1">
    <source>
        <dbReference type="EMBL" id="EYB82934.1"/>
    </source>
</evidence>
<protein>
    <submittedName>
        <fullName evidence="1">Uncharacterized protein</fullName>
    </submittedName>
</protein>
<proteinExistence type="predicted"/>
<dbReference type="EMBL" id="JARK01001682">
    <property type="protein sequence ID" value="EYB82934.1"/>
    <property type="molecule type" value="Genomic_DNA"/>
</dbReference>
<name>A0A016RY78_9BILA</name>
<accession>A0A016RY78</accession>
<dbReference type="Proteomes" id="UP000024635">
    <property type="component" value="Unassembled WGS sequence"/>
</dbReference>
<dbReference type="AlphaFoldDB" id="A0A016RY78"/>
<sequence length="66" mass="7479">MQGRDAEENRAAAPTLVYGHLELTIYSKLAVCMELEHCEEHKDVAMRAVIIYRVLTCVSSPSQLWT</sequence>
<organism evidence="1 2">
    <name type="scientific">Ancylostoma ceylanicum</name>
    <dbReference type="NCBI Taxonomy" id="53326"/>
    <lineage>
        <taxon>Eukaryota</taxon>
        <taxon>Metazoa</taxon>
        <taxon>Ecdysozoa</taxon>
        <taxon>Nematoda</taxon>
        <taxon>Chromadorea</taxon>
        <taxon>Rhabditida</taxon>
        <taxon>Rhabditina</taxon>
        <taxon>Rhabditomorpha</taxon>
        <taxon>Strongyloidea</taxon>
        <taxon>Ancylostomatidae</taxon>
        <taxon>Ancylostomatinae</taxon>
        <taxon>Ancylostoma</taxon>
    </lineage>
</organism>